<feature type="region of interest" description="Disordered" evidence="1">
    <location>
        <begin position="1"/>
        <end position="52"/>
    </location>
</feature>
<proteinExistence type="predicted"/>
<evidence type="ECO:0000313" key="2">
    <source>
        <dbReference type="EMBL" id="QJA95961.1"/>
    </source>
</evidence>
<dbReference type="AlphaFoldDB" id="A0A6M3LSI1"/>
<name>A0A6M3LSI1_9ZZZZ</name>
<organism evidence="2">
    <name type="scientific">viral metagenome</name>
    <dbReference type="NCBI Taxonomy" id="1070528"/>
    <lineage>
        <taxon>unclassified sequences</taxon>
        <taxon>metagenomes</taxon>
        <taxon>organismal metagenomes</taxon>
    </lineage>
</organism>
<reference evidence="2" key="1">
    <citation type="submission" date="2020-03" db="EMBL/GenBank/DDBJ databases">
        <title>The deep terrestrial virosphere.</title>
        <authorList>
            <person name="Holmfeldt K."/>
            <person name="Nilsson E."/>
            <person name="Simone D."/>
            <person name="Lopez-Fernandez M."/>
            <person name="Wu X."/>
            <person name="de Brujin I."/>
            <person name="Lundin D."/>
            <person name="Andersson A."/>
            <person name="Bertilsson S."/>
            <person name="Dopson M."/>
        </authorList>
    </citation>
    <scope>NUCLEOTIDE SEQUENCE</scope>
    <source>
        <strain evidence="2">MM415B05042</strain>
    </source>
</reference>
<gene>
    <name evidence="2" type="ORF">MM415B05042_0010</name>
</gene>
<evidence type="ECO:0000256" key="1">
    <source>
        <dbReference type="SAM" id="MobiDB-lite"/>
    </source>
</evidence>
<sequence length="52" mass="5883">MAGKSISRGLSHNDQREIRQKQSRKDMKMTKTNNQKAAPGVISTHRLDFLGD</sequence>
<protein>
    <submittedName>
        <fullName evidence="2">Uncharacterized protein</fullName>
    </submittedName>
</protein>
<feature type="compositionally biased region" description="Basic and acidic residues" evidence="1">
    <location>
        <begin position="11"/>
        <end position="29"/>
    </location>
</feature>
<dbReference type="EMBL" id="MT143358">
    <property type="protein sequence ID" value="QJA95961.1"/>
    <property type="molecule type" value="Genomic_DNA"/>
</dbReference>
<accession>A0A6M3LSI1</accession>